<keyword evidence="6 9" id="KW-0067">ATP-binding</keyword>
<dbReference type="InterPro" id="IPR011545">
    <property type="entry name" value="DEAD/DEAH_box_helicase_dom"/>
</dbReference>
<gene>
    <name evidence="15" type="ORF">HYPSUDRAFT_40307</name>
</gene>
<dbReference type="InterPro" id="IPR027417">
    <property type="entry name" value="P-loop_NTPase"/>
</dbReference>
<comment type="catalytic activity">
    <reaction evidence="10">
        <text>ATP + H2O = ADP + phosphate + H(+)</text>
        <dbReference type="Rhea" id="RHEA:13065"/>
        <dbReference type="ChEBI" id="CHEBI:15377"/>
        <dbReference type="ChEBI" id="CHEBI:15378"/>
        <dbReference type="ChEBI" id="CHEBI:30616"/>
        <dbReference type="ChEBI" id="CHEBI:43474"/>
        <dbReference type="ChEBI" id="CHEBI:456216"/>
        <dbReference type="EC" id="3.6.4.13"/>
    </reaction>
</comment>
<dbReference type="GO" id="GO:0003723">
    <property type="term" value="F:RNA binding"/>
    <property type="evidence" value="ECO:0007669"/>
    <property type="project" value="UniProtKB-UniRule"/>
</dbReference>
<dbReference type="Proteomes" id="UP000054270">
    <property type="component" value="Unassembled WGS sequence"/>
</dbReference>
<dbReference type="STRING" id="945553.A0A0D2PU50"/>
<dbReference type="InterPro" id="IPR001650">
    <property type="entry name" value="Helicase_C-like"/>
</dbReference>
<dbReference type="PROSITE" id="PS51192">
    <property type="entry name" value="HELICASE_ATP_BIND_1"/>
    <property type="match status" value="1"/>
</dbReference>
<keyword evidence="2" id="KW-0698">rRNA processing</keyword>
<comment type="domain">
    <text evidence="10">The Q motif is unique to and characteristic of the DEAD box family of RNA helicases and controls ATP binding and hydrolysis.</text>
</comment>
<feature type="compositionally biased region" description="Basic residues" evidence="11">
    <location>
        <begin position="10"/>
        <end position="30"/>
    </location>
</feature>
<keyword evidence="5 9" id="KW-0347">Helicase</keyword>
<dbReference type="EC" id="3.6.4.13" evidence="10"/>
<sequence>MASLNISKRSSAKRKISLPSSSRKKAKHQHRNADELPWKSVSRPSVAGMGGDEGILELEEVEGVEVIYETTEGGRVVKFNVLDAPSESEEPPVDDASEEIEEQVRQEDQEDEPVIVEETPTFDTENLLPNWHKFPLHPKIMMALHEKGFTSPTKIQAAALPFAFAGRDVVGVAQTGSGKTLAYGLPILHHLLSQPRPSRNRKRPVRALVLCPTRELALQVSSHLNALLTSVEFSPNTNVTGSGNSSQPSTSTQTPVPVGKKPPPHVSIAAIVGGMSAQKQRRIIDRGVDVLVATPGRLWDILEDDDELAQDIRDLKFLVLDEADRMIEAGHFAELENILRLTLLEAKDEPIFDDNSESKLVSQEDEEEDSKKGIKDGLQTFVFSATLSKDLQRNVKKKFRSKGNKKHYKRDQQPATTLDDLLLRLDFRDPDPEVIDLSPVGGVVSTLQEGKIECLSGDKDVYLYYFLLRYPGKSLVFLSSIDGIRRLMPLVELLNINAFPLHSQLEQRQRLKNLDRFTNMPNSVLLATDIAARGLDIPAVDHVIHFQIPRSADTYIHRNGRTARAMRKGFSMIMVAPDERRVVRALLGNLGRDEADIPEITIDLNMLDKLKARVQLARKIENTQHKIKKTNHDRNWMRETAETLGVDLDSDYMSESDNETKLSTQKRKAKDQKMQGMKAELKHLLSQPLLARGVIKNYITSGSVSIVDDLIAGSLNDTMVGMKKAEAGSEMTIAKKKKTPLVVATVKPEEFEEEWTGIDMAA</sequence>
<proteinExistence type="inferred from homology"/>
<dbReference type="InterPro" id="IPR000629">
    <property type="entry name" value="RNA-helicase_DEAD-box_CS"/>
</dbReference>
<dbReference type="CDD" id="cd18787">
    <property type="entry name" value="SF2_C_DEAD"/>
    <property type="match status" value="1"/>
</dbReference>
<dbReference type="AlphaFoldDB" id="A0A0D2PU50"/>
<evidence type="ECO:0000256" key="5">
    <source>
        <dbReference type="ARBA" id="ARBA00022806"/>
    </source>
</evidence>
<dbReference type="OrthoDB" id="4310724at2759"/>
<dbReference type="Gene3D" id="3.40.50.300">
    <property type="entry name" value="P-loop containing nucleotide triphosphate hydrolases"/>
    <property type="match status" value="2"/>
</dbReference>
<organism evidence="15 16">
    <name type="scientific">Hypholoma sublateritium (strain FD-334 SS-4)</name>
    <dbReference type="NCBI Taxonomy" id="945553"/>
    <lineage>
        <taxon>Eukaryota</taxon>
        <taxon>Fungi</taxon>
        <taxon>Dikarya</taxon>
        <taxon>Basidiomycota</taxon>
        <taxon>Agaricomycotina</taxon>
        <taxon>Agaricomycetes</taxon>
        <taxon>Agaricomycetidae</taxon>
        <taxon>Agaricales</taxon>
        <taxon>Agaricineae</taxon>
        <taxon>Strophariaceae</taxon>
        <taxon>Hypholoma</taxon>
    </lineage>
</organism>
<dbReference type="InterPro" id="IPR014001">
    <property type="entry name" value="Helicase_ATP-bd"/>
</dbReference>
<protein>
    <recommendedName>
        <fullName evidence="10">ATP-dependent RNA helicase</fullName>
        <ecNumber evidence="10">3.6.4.13</ecNumber>
    </recommendedName>
</protein>
<dbReference type="SMART" id="SM00487">
    <property type="entry name" value="DEXDc"/>
    <property type="match status" value="1"/>
</dbReference>
<dbReference type="EMBL" id="KN817545">
    <property type="protein sequence ID" value="KJA23145.1"/>
    <property type="molecule type" value="Genomic_DNA"/>
</dbReference>
<dbReference type="PROSITE" id="PS51194">
    <property type="entry name" value="HELICASE_CTER"/>
    <property type="match status" value="1"/>
</dbReference>
<evidence type="ECO:0000256" key="2">
    <source>
        <dbReference type="ARBA" id="ARBA00022552"/>
    </source>
</evidence>
<dbReference type="PANTHER" id="PTHR24031">
    <property type="entry name" value="RNA HELICASE"/>
    <property type="match status" value="1"/>
</dbReference>
<dbReference type="OMA" id="QMIQKAR"/>
<dbReference type="PROSITE" id="PS51195">
    <property type="entry name" value="Q_MOTIF"/>
    <property type="match status" value="1"/>
</dbReference>
<comment type="subcellular location">
    <subcellularLocation>
        <location evidence="1">Nucleus</location>
        <location evidence="1">Nucleolus</location>
    </subcellularLocation>
</comment>
<evidence type="ECO:0000256" key="11">
    <source>
        <dbReference type="SAM" id="MobiDB-lite"/>
    </source>
</evidence>
<dbReference type="GO" id="GO:0003724">
    <property type="term" value="F:RNA helicase activity"/>
    <property type="evidence" value="ECO:0007669"/>
    <property type="project" value="UniProtKB-EC"/>
</dbReference>
<evidence type="ECO:0000259" key="12">
    <source>
        <dbReference type="PROSITE" id="PS51192"/>
    </source>
</evidence>
<dbReference type="GO" id="GO:0016787">
    <property type="term" value="F:hydrolase activity"/>
    <property type="evidence" value="ECO:0007669"/>
    <property type="project" value="UniProtKB-KW"/>
</dbReference>
<keyword evidence="7 10" id="KW-0694">RNA-binding</keyword>
<evidence type="ECO:0000256" key="9">
    <source>
        <dbReference type="RuleBase" id="RU000492"/>
    </source>
</evidence>
<accession>A0A0D2PU50</accession>
<dbReference type="SUPFAM" id="SSF52540">
    <property type="entry name" value="P-loop containing nucleoside triphosphate hydrolases"/>
    <property type="match status" value="2"/>
</dbReference>
<keyword evidence="4 9" id="KW-0378">Hydrolase</keyword>
<evidence type="ECO:0000313" key="15">
    <source>
        <dbReference type="EMBL" id="KJA23145.1"/>
    </source>
</evidence>
<dbReference type="PROSITE" id="PS00039">
    <property type="entry name" value="DEAD_ATP_HELICASE"/>
    <property type="match status" value="1"/>
</dbReference>
<feature type="region of interest" description="Disordered" evidence="11">
    <location>
        <begin position="238"/>
        <end position="264"/>
    </location>
</feature>
<dbReference type="GO" id="GO:0005730">
    <property type="term" value="C:nucleolus"/>
    <property type="evidence" value="ECO:0007669"/>
    <property type="project" value="UniProtKB-SubCell"/>
</dbReference>
<feature type="compositionally biased region" description="Low complexity" evidence="11">
    <location>
        <begin position="240"/>
        <end position="259"/>
    </location>
</feature>
<evidence type="ECO:0000256" key="3">
    <source>
        <dbReference type="ARBA" id="ARBA00022741"/>
    </source>
</evidence>
<evidence type="ECO:0000256" key="1">
    <source>
        <dbReference type="ARBA" id="ARBA00004604"/>
    </source>
</evidence>
<dbReference type="GO" id="GO:0005524">
    <property type="term" value="F:ATP binding"/>
    <property type="evidence" value="ECO:0007669"/>
    <property type="project" value="UniProtKB-UniRule"/>
</dbReference>
<name>A0A0D2PU50_HYPSF</name>
<evidence type="ECO:0000259" key="14">
    <source>
        <dbReference type="PROSITE" id="PS51195"/>
    </source>
</evidence>
<evidence type="ECO:0000256" key="10">
    <source>
        <dbReference type="RuleBase" id="RU365068"/>
    </source>
</evidence>
<evidence type="ECO:0000256" key="4">
    <source>
        <dbReference type="ARBA" id="ARBA00022801"/>
    </source>
</evidence>
<dbReference type="SMART" id="SM00490">
    <property type="entry name" value="HELICc"/>
    <property type="match status" value="1"/>
</dbReference>
<keyword evidence="16" id="KW-1185">Reference proteome</keyword>
<dbReference type="Pfam" id="PF00270">
    <property type="entry name" value="DEAD"/>
    <property type="match status" value="1"/>
</dbReference>
<dbReference type="Pfam" id="PF00271">
    <property type="entry name" value="Helicase_C"/>
    <property type="match status" value="1"/>
</dbReference>
<evidence type="ECO:0000313" key="16">
    <source>
        <dbReference type="Proteomes" id="UP000054270"/>
    </source>
</evidence>
<dbReference type="InterPro" id="IPR014014">
    <property type="entry name" value="RNA_helicase_DEAD_Q_motif"/>
</dbReference>
<feature type="region of interest" description="Disordered" evidence="11">
    <location>
        <begin position="1"/>
        <end position="46"/>
    </location>
</feature>
<keyword evidence="3 9" id="KW-0547">Nucleotide-binding</keyword>
<evidence type="ECO:0000256" key="6">
    <source>
        <dbReference type="ARBA" id="ARBA00022840"/>
    </source>
</evidence>
<evidence type="ECO:0000256" key="7">
    <source>
        <dbReference type="ARBA" id="ARBA00022884"/>
    </source>
</evidence>
<feature type="domain" description="DEAD-box RNA helicase Q" evidence="14">
    <location>
        <begin position="129"/>
        <end position="157"/>
    </location>
</feature>
<evidence type="ECO:0000259" key="13">
    <source>
        <dbReference type="PROSITE" id="PS51194"/>
    </source>
</evidence>
<feature type="short sequence motif" description="Q motif" evidence="8">
    <location>
        <begin position="129"/>
        <end position="157"/>
    </location>
</feature>
<feature type="domain" description="Helicase ATP-binding" evidence="12">
    <location>
        <begin position="160"/>
        <end position="405"/>
    </location>
</feature>
<comment type="similarity">
    <text evidence="9">Belongs to the DEAD box helicase family.</text>
</comment>
<dbReference type="GO" id="GO:0006364">
    <property type="term" value="P:rRNA processing"/>
    <property type="evidence" value="ECO:0007669"/>
    <property type="project" value="UniProtKB-KW"/>
</dbReference>
<feature type="domain" description="Helicase C-terminal" evidence="13">
    <location>
        <begin position="460"/>
        <end position="605"/>
    </location>
</feature>
<reference evidence="16" key="1">
    <citation type="submission" date="2014-04" db="EMBL/GenBank/DDBJ databases">
        <title>Evolutionary Origins and Diversification of the Mycorrhizal Mutualists.</title>
        <authorList>
            <consortium name="DOE Joint Genome Institute"/>
            <consortium name="Mycorrhizal Genomics Consortium"/>
            <person name="Kohler A."/>
            <person name="Kuo A."/>
            <person name="Nagy L.G."/>
            <person name="Floudas D."/>
            <person name="Copeland A."/>
            <person name="Barry K.W."/>
            <person name="Cichocki N."/>
            <person name="Veneault-Fourrey C."/>
            <person name="LaButti K."/>
            <person name="Lindquist E.A."/>
            <person name="Lipzen A."/>
            <person name="Lundell T."/>
            <person name="Morin E."/>
            <person name="Murat C."/>
            <person name="Riley R."/>
            <person name="Ohm R."/>
            <person name="Sun H."/>
            <person name="Tunlid A."/>
            <person name="Henrissat B."/>
            <person name="Grigoriev I.V."/>
            <person name="Hibbett D.S."/>
            <person name="Martin F."/>
        </authorList>
    </citation>
    <scope>NUCLEOTIDE SEQUENCE [LARGE SCALE GENOMIC DNA]</scope>
    <source>
        <strain evidence="16">FD-334 SS-4</strain>
    </source>
</reference>
<evidence type="ECO:0000256" key="8">
    <source>
        <dbReference type="PROSITE-ProRule" id="PRU00552"/>
    </source>
</evidence>
<comment type="function">
    <text evidence="10">RNA helicase.</text>
</comment>